<dbReference type="AlphaFoldDB" id="R7YIT7"/>
<protein>
    <submittedName>
        <fullName evidence="2">Uncharacterized protein</fullName>
    </submittedName>
</protein>
<organism evidence="2 3">
    <name type="scientific">Coniosporium apollinis (strain CBS 100218)</name>
    <name type="common">Rock-inhabiting black yeast</name>
    <dbReference type="NCBI Taxonomy" id="1168221"/>
    <lineage>
        <taxon>Eukaryota</taxon>
        <taxon>Fungi</taxon>
        <taxon>Dikarya</taxon>
        <taxon>Ascomycota</taxon>
        <taxon>Pezizomycotina</taxon>
        <taxon>Dothideomycetes</taxon>
        <taxon>Dothideomycetes incertae sedis</taxon>
        <taxon>Coniosporium</taxon>
    </lineage>
</organism>
<dbReference type="GeneID" id="19898366"/>
<evidence type="ECO:0000313" key="2">
    <source>
        <dbReference type="EMBL" id="EON61837.1"/>
    </source>
</evidence>
<evidence type="ECO:0000256" key="1">
    <source>
        <dbReference type="SAM" id="MobiDB-lite"/>
    </source>
</evidence>
<name>R7YIT7_CONA1</name>
<accession>R7YIT7</accession>
<gene>
    <name evidence="2" type="ORF">W97_01055</name>
</gene>
<feature type="region of interest" description="Disordered" evidence="1">
    <location>
        <begin position="1"/>
        <end position="42"/>
    </location>
</feature>
<dbReference type="HOGENOM" id="CLU_1447595_0_0_1"/>
<feature type="compositionally biased region" description="Acidic residues" evidence="1">
    <location>
        <begin position="16"/>
        <end position="30"/>
    </location>
</feature>
<evidence type="ECO:0000313" key="3">
    <source>
        <dbReference type="Proteomes" id="UP000016924"/>
    </source>
</evidence>
<proteinExistence type="predicted"/>
<dbReference type="Proteomes" id="UP000016924">
    <property type="component" value="Unassembled WGS sequence"/>
</dbReference>
<feature type="compositionally biased region" description="Basic and acidic residues" evidence="1">
    <location>
        <begin position="31"/>
        <end position="40"/>
    </location>
</feature>
<keyword evidence="3" id="KW-1185">Reference proteome</keyword>
<sequence>MENSGGSRPRPLPPSEQEESIELELDEESDEKTSELKECEADPETLTLSTVTYYEAFDDIDPQGDEYLEAAKEGPESLLSLAPKEDKASKILGGALKEEVLRTSKHIVFAMEPFVLKALLEGNIARQYRSNAEVRNALDTLCAWARRVTQSSICVQTLVDKDGFSSTPAELFKVVWQLRNHCDLEEG</sequence>
<reference evidence="3" key="1">
    <citation type="submission" date="2012-06" db="EMBL/GenBank/DDBJ databases">
        <title>The genome sequence of Coniosporium apollinis CBS 100218.</title>
        <authorList>
            <consortium name="The Broad Institute Genome Sequencing Platform"/>
            <person name="Cuomo C."/>
            <person name="Gorbushina A."/>
            <person name="Noack S."/>
            <person name="Walker B."/>
            <person name="Young S.K."/>
            <person name="Zeng Q."/>
            <person name="Gargeya S."/>
            <person name="Fitzgerald M."/>
            <person name="Haas B."/>
            <person name="Abouelleil A."/>
            <person name="Alvarado L."/>
            <person name="Arachchi H.M."/>
            <person name="Berlin A.M."/>
            <person name="Chapman S.B."/>
            <person name="Goldberg J."/>
            <person name="Griggs A."/>
            <person name="Gujja S."/>
            <person name="Hansen M."/>
            <person name="Howarth C."/>
            <person name="Imamovic A."/>
            <person name="Larimer J."/>
            <person name="McCowan C."/>
            <person name="Montmayeur A."/>
            <person name="Murphy C."/>
            <person name="Neiman D."/>
            <person name="Pearson M."/>
            <person name="Priest M."/>
            <person name="Roberts A."/>
            <person name="Saif S."/>
            <person name="Shea T."/>
            <person name="Sisk P."/>
            <person name="Sykes S."/>
            <person name="Wortman J."/>
            <person name="Nusbaum C."/>
            <person name="Birren B."/>
        </authorList>
    </citation>
    <scope>NUCLEOTIDE SEQUENCE [LARGE SCALE GENOMIC DNA]</scope>
    <source>
        <strain evidence="3">CBS 100218</strain>
    </source>
</reference>
<dbReference type="EMBL" id="JH767557">
    <property type="protein sequence ID" value="EON61837.1"/>
    <property type="molecule type" value="Genomic_DNA"/>
</dbReference>
<dbReference type="RefSeq" id="XP_007777154.1">
    <property type="nucleotide sequence ID" value="XM_007778964.1"/>
</dbReference>